<evidence type="ECO:0000313" key="2">
    <source>
        <dbReference type="EMBL" id="MBB6037955.1"/>
    </source>
</evidence>
<dbReference type="AlphaFoldDB" id="A0A841FPC1"/>
<sequence>MDTIITAPPPPASPSAPPRAGRYASAAWRLLTALVFAAVGATLPTAAFLVHMRGTGAITGSGEPDMFAIGFYFPEWHVRQGVLITACLGLASWAVMGAVDRIRFARNDAPMPAPVFRGLPAALALGAAGLVLAAGAVVPAEAYRYYLRAHGPEYTSTSAYVFSDEGLGWALWDGVLAAACLWAGALLIRAAVRCRRRAR</sequence>
<keyword evidence="3" id="KW-1185">Reference proteome</keyword>
<name>A0A841FPC1_9ACTN</name>
<gene>
    <name evidence="2" type="ORF">HNR73_005835</name>
</gene>
<keyword evidence="1" id="KW-1133">Transmembrane helix</keyword>
<protein>
    <submittedName>
        <fullName evidence="2">Uncharacterized protein</fullName>
    </submittedName>
</protein>
<keyword evidence="1" id="KW-0472">Membrane</keyword>
<accession>A0A841FPC1</accession>
<comment type="caution">
    <text evidence="2">The sequence shown here is derived from an EMBL/GenBank/DDBJ whole genome shotgun (WGS) entry which is preliminary data.</text>
</comment>
<evidence type="ECO:0000256" key="1">
    <source>
        <dbReference type="SAM" id="Phobius"/>
    </source>
</evidence>
<feature type="transmembrane region" description="Helical" evidence="1">
    <location>
        <begin position="119"/>
        <end position="138"/>
    </location>
</feature>
<feature type="transmembrane region" description="Helical" evidence="1">
    <location>
        <begin position="169"/>
        <end position="192"/>
    </location>
</feature>
<evidence type="ECO:0000313" key="3">
    <source>
        <dbReference type="Proteomes" id="UP000548476"/>
    </source>
</evidence>
<organism evidence="2 3">
    <name type="scientific">Phytomonospora endophytica</name>
    <dbReference type="NCBI Taxonomy" id="714109"/>
    <lineage>
        <taxon>Bacteria</taxon>
        <taxon>Bacillati</taxon>
        <taxon>Actinomycetota</taxon>
        <taxon>Actinomycetes</taxon>
        <taxon>Micromonosporales</taxon>
        <taxon>Micromonosporaceae</taxon>
        <taxon>Phytomonospora</taxon>
    </lineage>
</organism>
<dbReference type="EMBL" id="JACHGT010000014">
    <property type="protein sequence ID" value="MBB6037955.1"/>
    <property type="molecule type" value="Genomic_DNA"/>
</dbReference>
<feature type="transmembrane region" description="Helical" evidence="1">
    <location>
        <begin position="81"/>
        <end position="99"/>
    </location>
</feature>
<dbReference type="RefSeq" id="WP_184790762.1">
    <property type="nucleotide sequence ID" value="NZ_BONT01000066.1"/>
</dbReference>
<feature type="transmembrane region" description="Helical" evidence="1">
    <location>
        <begin position="27"/>
        <end position="50"/>
    </location>
</feature>
<reference evidence="2 3" key="1">
    <citation type="submission" date="2020-08" db="EMBL/GenBank/DDBJ databases">
        <title>Genomic Encyclopedia of Type Strains, Phase IV (KMG-IV): sequencing the most valuable type-strain genomes for metagenomic binning, comparative biology and taxonomic classification.</title>
        <authorList>
            <person name="Goeker M."/>
        </authorList>
    </citation>
    <scope>NUCLEOTIDE SEQUENCE [LARGE SCALE GENOMIC DNA]</scope>
    <source>
        <strain evidence="2 3">YIM 65646</strain>
    </source>
</reference>
<dbReference type="Proteomes" id="UP000548476">
    <property type="component" value="Unassembled WGS sequence"/>
</dbReference>
<proteinExistence type="predicted"/>
<keyword evidence="1" id="KW-0812">Transmembrane</keyword>